<dbReference type="GO" id="GO:0016020">
    <property type="term" value="C:membrane"/>
    <property type="evidence" value="ECO:0007669"/>
    <property type="project" value="TreeGrafter"/>
</dbReference>
<dbReference type="Pfam" id="PF23562">
    <property type="entry name" value="AMP-binding_C_3"/>
    <property type="match status" value="1"/>
</dbReference>
<dbReference type="PROSITE" id="PS00455">
    <property type="entry name" value="AMP_BINDING"/>
    <property type="match status" value="1"/>
</dbReference>
<dbReference type="PANTHER" id="PTHR43272:SF32">
    <property type="entry name" value="AMP-DEPENDENT SYNTHETASE_LIGASE DOMAIN-CONTAINING PROTEIN"/>
    <property type="match status" value="1"/>
</dbReference>
<dbReference type="Gene3D" id="3.40.50.12780">
    <property type="entry name" value="N-terminal domain of ligase-like"/>
    <property type="match status" value="2"/>
</dbReference>
<evidence type="ECO:0000256" key="3">
    <source>
        <dbReference type="ARBA" id="ARBA00022832"/>
    </source>
</evidence>
<organism evidence="7">
    <name type="scientific">Candidatus Actinomarina minuta</name>
    <dbReference type="NCBI Taxonomy" id="1389454"/>
    <lineage>
        <taxon>Bacteria</taxon>
        <taxon>Bacillati</taxon>
        <taxon>Actinomycetota</taxon>
        <taxon>Actinomycetes</taxon>
        <taxon>Candidatus Actinomarinidae</taxon>
        <taxon>Candidatus Actinomarinales</taxon>
        <taxon>Candidatus Actinomarineae</taxon>
        <taxon>Candidatus Actinomarinaceae</taxon>
        <taxon>Candidatus Actinomarina</taxon>
    </lineage>
</organism>
<proteinExistence type="inferred from homology"/>
<evidence type="ECO:0000313" key="7">
    <source>
        <dbReference type="EMBL" id="AGQ19470.1"/>
    </source>
</evidence>
<dbReference type="SUPFAM" id="SSF56801">
    <property type="entry name" value="Acetyl-CoA synthetase-like"/>
    <property type="match status" value="1"/>
</dbReference>
<protein>
    <recommendedName>
        <fullName evidence="5">Acyl-CoA synthetase</fullName>
    </recommendedName>
</protein>
<evidence type="ECO:0000256" key="1">
    <source>
        <dbReference type="ARBA" id="ARBA00006432"/>
    </source>
</evidence>
<name>S5DRC2_9ACTN</name>
<accession>S5DRC2</accession>
<comment type="similarity">
    <text evidence="1">Belongs to the ATP-dependent AMP-binding enzyme family.</text>
</comment>
<dbReference type="InterPro" id="IPR042099">
    <property type="entry name" value="ANL_N_sf"/>
</dbReference>
<sequence length="613" mass="68962">MITMNEIFNEISQKGGLTPSRKVKEIGERFPDKVAFRYKEFGIWTEITYKEFWDQVQYVGNALKFYGVNVGETVAVHSENRPEWIITDVGIQAIQSITVGLYPTNPAQEVKYLLGHSESKVLFAEDQEQVDKVLEVIDDLPELEKIVYFESRGITKYDNEKLISWDEFIEIGKEEFNKDKEFVNDKVNNINSEDTAIMIYTSGTTGPPKGSMLTHGNLEWVASQIPKLSFTTGVDNPEYLSYLPLCHVFGRLVDLIIGIHTMGTINFAESIDTVQTDLAEVQPSVFPAVPRILERMHAGALVKMKDASRLKQLLFTAASKLGDITAKRRLEIGEGDIIAHITNFFAQLLCFRALRKKLGLLNVDNALSGAAPISPEILRFFMSIGVPIYEGYGMTENSAIATGNRPGSVKLGTVGIAQPGVEIKLAEDGEILIKHPGVFKGYFKNEEATKEVIDSEGWLYTGDVGEYDGEFLKIVDRKKDIIITSGGKNVSPSEIENNIKTSPFIREALVIGDDRKFLSALIGIEFDIVSNWALRKNIPHTTYRNLSENENVQELIWSEVKKANERTSSLAIRKFRMITKELDHEDGDMTATQKVKRNVLMEKFSDLIEDMYK</sequence>
<feature type="domain" description="AMP-dependent synthetase/ligase" evidence="6">
    <location>
        <begin position="27"/>
        <end position="443"/>
    </location>
</feature>
<keyword evidence="2" id="KW-0436">Ligase</keyword>
<evidence type="ECO:0000256" key="2">
    <source>
        <dbReference type="ARBA" id="ARBA00022598"/>
    </source>
</evidence>
<evidence type="ECO:0000256" key="4">
    <source>
        <dbReference type="ARBA" id="ARBA00023098"/>
    </source>
</evidence>
<dbReference type="InterPro" id="IPR000873">
    <property type="entry name" value="AMP-dep_synth/lig_dom"/>
</dbReference>
<reference evidence="7" key="1">
    <citation type="journal article" date="2013" name="Sci. Rep.">
        <title>Metagenomics uncovers a new group of low GC and ultra-small marine Actinobacteria.</title>
        <authorList>
            <person name="Ghai R."/>
            <person name="Mizuno C.M."/>
            <person name="Picazo A."/>
            <person name="Camacho A."/>
            <person name="Rodriguez-Valera F."/>
        </authorList>
    </citation>
    <scope>NUCLEOTIDE SEQUENCE</scope>
</reference>
<dbReference type="GO" id="GO:0004467">
    <property type="term" value="F:long-chain fatty acid-CoA ligase activity"/>
    <property type="evidence" value="ECO:0007669"/>
    <property type="project" value="TreeGrafter"/>
</dbReference>
<dbReference type="PANTHER" id="PTHR43272">
    <property type="entry name" value="LONG-CHAIN-FATTY-ACID--COA LIGASE"/>
    <property type="match status" value="1"/>
</dbReference>
<evidence type="ECO:0000259" key="6">
    <source>
        <dbReference type="Pfam" id="PF00501"/>
    </source>
</evidence>
<dbReference type="AlphaFoldDB" id="S5DRC2"/>
<dbReference type="EMBL" id="KC811132">
    <property type="protein sequence ID" value="AGQ19470.1"/>
    <property type="molecule type" value="Genomic_DNA"/>
</dbReference>
<evidence type="ECO:0000256" key="5">
    <source>
        <dbReference type="ARBA" id="ARBA00032875"/>
    </source>
</evidence>
<dbReference type="InterPro" id="IPR020845">
    <property type="entry name" value="AMP-binding_CS"/>
</dbReference>
<keyword evidence="3" id="KW-0276">Fatty acid metabolism</keyword>
<dbReference type="Pfam" id="PF00501">
    <property type="entry name" value="AMP-binding"/>
    <property type="match status" value="1"/>
</dbReference>
<keyword evidence="4" id="KW-0443">Lipid metabolism</keyword>